<dbReference type="AlphaFoldDB" id="A0A6G1H876"/>
<proteinExistence type="predicted"/>
<protein>
    <submittedName>
        <fullName evidence="1">Uncharacterized protein</fullName>
    </submittedName>
</protein>
<dbReference type="EMBL" id="ML977145">
    <property type="protein sequence ID" value="KAF1989257.1"/>
    <property type="molecule type" value="Genomic_DNA"/>
</dbReference>
<evidence type="ECO:0000313" key="1">
    <source>
        <dbReference type="EMBL" id="KAF1989257.1"/>
    </source>
</evidence>
<dbReference type="Proteomes" id="UP000800041">
    <property type="component" value="Unassembled WGS sequence"/>
</dbReference>
<reference evidence="1" key="1">
    <citation type="journal article" date="2020" name="Stud. Mycol.">
        <title>101 Dothideomycetes genomes: a test case for predicting lifestyles and emergence of pathogens.</title>
        <authorList>
            <person name="Haridas S."/>
            <person name="Albert R."/>
            <person name="Binder M."/>
            <person name="Bloem J."/>
            <person name="Labutti K."/>
            <person name="Salamov A."/>
            <person name="Andreopoulos B."/>
            <person name="Baker S."/>
            <person name="Barry K."/>
            <person name="Bills G."/>
            <person name="Bluhm B."/>
            <person name="Cannon C."/>
            <person name="Castanera R."/>
            <person name="Culley D."/>
            <person name="Daum C."/>
            <person name="Ezra D."/>
            <person name="Gonzalez J."/>
            <person name="Henrissat B."/>
            <person name="Kuo A."/>
            <person name="Liang C."/>
            <person name="Lipzen A."/>
            <person name="Lutzoni F."/>
            <person name="Magnuson J."/>
            <person name="Mondo S."/>
            <person name="Nolan M."/>
            <person name="Ohm R."/>
            <person name="Pangilinan J."/>
            <person name="Park H.-J."/>
            <person name="Ramirez L."/>
            <person name="Alfaro M."/>
            <person name="Sun H."/>
            <person name="Tritt A."/>
            <person name="Yoshinaga Y."/>
            <person name="Zwiers L.-H."/>
            <person name="Turgeon B."/>
            <person name="Goodwin S."/>
            <person name="Spatafora J."/>
            <person name="Crous P."/>
            <person name="Grigoriev I."/>
        </authorList>
    </citation>
    <scope>NUCLEOTIDE SEQUENCE</scope>
    <source>
        <strain evidence="1">CBS 113979</strain>
    </source>
</reference>
<sequence>MHFSQPSGPASVSTAPSERGQCLETAEECWRVLCSMLDSLYHQVHAVRPNACLAAQRSSFCLCDPFQVRTGSGKGRRRGRIILFALDSSLSVRACTFARCMSSGSGVLLLSLPIPSSAVGAWKEGDGELEVRKVVGIGKGVCRRRRVAKGARSRVFEMLFLSPHLADSTALRGSKHSRRGLPVKHNLGSHGVVNRAPHPRLLGEIAYGNRRKGS</sequence>
<name>A0A6G1H876_9PEZI</name>
<gene>
    <name evidence="1" type="ORF">K402DRAFT_268272</name>
</gene>
<keyword evidence="2" id="KW-1185">Reference proteome</keyword>
<organism evidence="1 2">
    <name type="scientific">Aulographum hederae CBS 113979</name>
    <dbReference type="NCBI Taxonomy" id="1176131"/>
    <lineage>
        <taxon>Eukaryota</taxon>
        <taxon>Fungi</taxon>
        <taxon>Dikarya</taxon>
        <taxon>Ascomycota</taxon>
        <taxon>Pezizomycotina</taxon>
        <taxon>Dothideomycetes</taxon>
        <taxon>Pleosporomycetidae</taxon>
        <taxon>Aulographales</taxon>
        <taxon>Aulographaceae</taxon>
    </lineage>
</organism>
<accession>A0A6G1H876</accession>
<evidence type="ECO:0000313" key="2">
    <source>
        <dbReference type="Proteomes" id="UP000800041"/>
    </source>
</evidence>